<dbReference type="InterPro" id="IPR000242">
    <property type="entry name" value="PTP_cat"/>
</dbReference>
<reference evidence="3" key="1">
    <citation type="submission" date="2025-08" db="UniProtKB">
        <authorList>
            <consortium name="RefSeq"/>
        </authorList>
    </citation>
    <scope>IDENTIFICATION</scope>
</reference>
<accession>A0A1S3DNG5</accession>
<gene>
    <name evidence="3" type="primary">LOC103521984</name>
</gene>
<dbReference type="RefSeq" id="XP_008485311.3">
    <property type="nucleotide sequence ID" value="XM_008487089.3"/>
</dbReference>
<dbReference type="PANTHER" id="PTHR46957:SF3">
    <property type="entry name" value="CYTOKINE RECEPTOR"/>
    <property type="match status" value="1"/>
</dbReference>
<dbReference type="GO" id="GO:0004725">
    <property type="term" value="F:protein tyrosine phosphatase activity"/>
    <property type="evidence" value="ECO:0007669"/>
    <property type="project" value="InterPro"/>
</dbReference>
<dbReference type="Gene3D" id="3.90.190.10">
    <property type="entry name" value="Protein tyrosine phosphatase superfamily"/>
    <property type="match status" value="1"/>
</dbReference>
<dbReference type="AlphaFoldDB" id="A0A1S3DNG5"/>
<sequence>MCWESNSRAIVMLTRCIEKGREKCDHYWPYDTMPVYYGDNISVTILNDSHYPDWSITEFIMCRGDQQRVIRHFHFTTWPDFGVPSPVQTLVRFVRAFRERVGPEQRPIVVHCRYVY</sequence>
<dbReference type="GO" id="GO:0016020">
    <property type="term" value="C:membrane"/>
    <property type="evidence" value="ECO:0007669"/>
    <property type="project" value="UniProtKB-SubCell"/>
</dbReference>
<protein>
    <submittedName>
        <fullName evidence="3">Tyrosine-protein phosphatase 10D-like</fullName>
    </submittedName>
</protein>
<dbReference type="PROSITE" id="PS50055">
    <property type="entry name" value="TYR_PHOSPHATASE_PTP"/>
    <property type="match status" value="1"/>
</dbReference>
<dbReference type="KEGG" id="dci:103521984"/>
<organism evidence="2 3">
    <name type="scientific">Diaphorina citri</name>
    <name type="common">Asian citrus psyllid</name>
    <dbReference type="NCBI Taxonomy" id="121845"/>
    <lineage>
        <taxon>Eukaryota</taxon>
        <taxon>Metazoa</taxon>
        <taxon>Ecdysozoa</taxon>
        <taxon>Arthropoda</taxon>
        <taxon>Hexapoda</taxon>
        <taxon>Insecta</taxon>
        <taxon>Pterygota</taxon>
        <taxon>Neoptera</taxon>
        <taxon>Paraneoptera</taxon>
        <taxon>Hemiptera</taxon>
        <taxon>Sternorrhyncha</taxon>
        <taxon>Psylloidea</taxon>
        <taxon>Psyllidae</taxon>
        <taxon>Diaphorininae</taxon>
        <taxon>Diaphorina</taxon>
    </lineage>
</organism>
<dbReference type="InterPro" id="IPR050713">
    <property type="entry name" value="RTP_Phos/Ushers"/>
</dbReference>
<dbReference type="PaxDb" id="121845-A0A1S3DNG5"/>
<proteinExistence type="predicted"/>
<dbReference type="STRING" id="121845.A0A1S3DNG5"/>
<dbReference type="SMART" id="SM00194">
    <property type="entry name" value="PTPc"/>
    <property type="match status" value="1"/>
</dbReference>
<dbReference type="InterPro" id="IPR029021">
    <property type="entry name" value="Prot-tyrosine_phosphatase-like"/>
</dbReference>
<evidence type="ECO:0000259" key="1">
    <source>
        <dbReference type="PROSITE" id="PS50055"/>
    </source>
</evidence>
<dbReference type="Pfam" id="PF00102">
    <property type="entry name" value="Y_phosphatase"/>
    <property type="match status" value="1"/>
</dbReference>
<evidence type="ECO:0000313" key="2">
    <source>
        <dbReference type="Proteomes" id="UP000079169"/>
    </source>
</evidence>
<keyword evidence="2" id="KW-1185">Reference proteome</keyword>
<dbReference type="PRINTS" id="PR00700">
    <property type="entry name" value="PRTYPHPHTASE"/>
</dbReference>
<evidence type="ECO:0000313" key="3">
    <source>
        <dbReference type="RefSeq" id="XP_008485311.3"/>
    </source>
</evidence>
<dbReference type="GeneID" id="103521984"/>
<dbReference type="SUPFAM" id="SSF52799">
    <property type="entry name" value="(Phosphotyrosine protein) phosphatases II"/>
    <property type="match status" value="1"/>
</dbReference>
<dbReference type="Proteomes" id="UP000079169">
    <property type="component" value="Unplaced"/>
</dbReference>
<feature type="domain" description="Tyrosine-protein phosphatase" evidence="1">
    <location>
        <begin position="1"/>
        <end position="112"/>
    </location>
</feature>
<name>A0A1S3DNG5_DIACI</name>
<dbReference type="PANTHER" id="PTHR46957">
    <property type="entry name" value="CYTOKINE RECEPTOR"/>
    <property type="match status" value="1"/>
</dbReference>